<feature type="compositionally biased region" description="Low complexity" evidence="1">
    <location>
        <begin position="489"/>
        <end position="502"/>
    </location>
</feature>
<feature type="region of interest" description="Disordered" evidence="1">
    <location>
        <begin position="81"/>
        <end position="155"/>
    </location>
</feature>
<organism evidence="2 3">
    <name type="scientific">Marasmius crinis-equi</name>
    <dbReference type="NCBI Taxonomy" id="585013"/>
    <lineage>
        <taxon>Eukaryota</taxon>
        <taxon>Fungi</taxon>
        <taxon>Dikarya</taxon>
        <taxon>Basidiomycota</taxon>
        <taxon>Agaricomycotina</taxon>
        <taxon>Agaricomycetes</taxon>
        <taxon>Agaricomycetidae</taxon>
        <taxon>Agaricales</taxon>
        <taxon>Marasmiineae</taxon>
        <taxon>Marasmiaceae</taxon>
        <taxon>Marasmius</taxon>
    </lineage>
</organism>
<sequence length="1108" mass="120009">MPCTKCGPDDPCEDPIILDGSLVCILCGHLPEDHVSNEAPLLPPKGPCPSSGCPQFKGPPSERVNAHTRCIQQTVHGQACRQTYKRHKNPDPATSTASPSSTSVPAATLSPSASQLPVGSSSALPAASSSSSQRGTDRAMAWESPAASVSRSAELSTHQRMVSSYTNARFATAVAPATSARLGSATLNPLGDKGKLVPRVSRQPFNKPVTAQEGHRLHVLVLAETVSFEHNTVESRPIIRPINSSIGLRVRDLHFKARIFDRHRNEANLVCSVRLPPNQNNVRDFIFNEVDNHLEANGIVPSRGFGTPYDGVQGNLPRTPKNGHTELPLRKFGYSLASRIEQFWDQRKLITHARKLQQDLGLDEPTIIIAPRDGYLIGQGHHCLGPKLFQGLITHFERVRHEDDPVHAVSSLEEAQLAIGCFPQCGNTRTKPIHRAFPSHLPLDTTWTETFEQELENATAEDDEDDIAILTTTIGSAPIASSVSAAPAASSISAGPSSAPAVRPSSGRAGSLSGPIPLFLDDAIESDDDDSWASVIQESRRTNDNEEHTRRMSHNATDGAGSSTGVSSLGRRSHSPDTENTRTVRQRTLSSADSSTLAPAAPSSSATSAVPSSSSTTPSSVTSLPSTAMSAHVPSPRSSTALLDYIERCAPAAPAFTDPGHGFVRVETFDLSGQYAEYRTEDLGNIAQAFYEHVIRRMGGPLPVTTFRDVEISIPYAAEAFLTEPYIKLHHGIGQSIPRAFMASAMSVVENDTIWRGLTDDLKVLSTNEVLDAAYEARLSAAGRITVQYLVTHKALPRCISPAFFEAVIRGENAVDDVDWLGLFHPSAARTLRAWGSRHDHPIEDDALHLNACTAIDVFGRTLAEVNSMSIAQRQGLRRQLVAHLALGINVGVHTFDDHPTILAFKKGFDIPLPAPHADQSICSAFGRRSKLIVLALSHMFPTSGQELEDKEVIRWNSSHDVSLAPYEDKWKAYFWRYLKGVGHVDHPMLHEIIPEDERLRLRNDQGLRSRCFLLAATASEVLPRRLSVKIKFAPRTATEEQAGGIHSNVLLEVKSCFTSVTAFIGPSLKEVLDDLPDNADDATGATAFDVALHTILGCAGANSFQMG</sequence>
<feature type="compositionally biased region" description="Low complexity" evidence="1">
    <location>
        <begin position="92"/>
        <end position="132"/>
    </location>
</feature>
<feature type="region of interest" description="Disordered" evidence="1">
    <location>
        <begin position="538"/>
        <end position="635"/>
    </location>
</feature>
<evidence type="ECO:0000313" key="3">
    <source>
        <dbReference type="Proteomes" id="UP001465976"/>
    </source>
</evidence>
<feature type="region of interest" description="Disordered" evidence="1">
    <location>
        <begin position="489"/>
        <end position="513"/>
    </location>
</feature>
<feature type="compositionally biased region" description="Polar residues" evidence="1">
    <location>
        <begin position="554"/>
        <end position="567"/>
    </location>
</feature>
<proteinExistence type="predicted"/>
<gene>
    <name evidence="2" type="ORF">V5O48_014269</name>
</gene>
<dbReference type="Proteomes" id="UP001465976">
    <property type="component" value="Unassembled WGS sequence"/>
</dbReference>
<evidence type="ECO:0000256" key="1">
    <source>
        <dbReference type="SAM" id="MobiDB-lite"/>
    </source>
</evidence>
<feature type="compositionally biased region" description="Basic and acidic residues" evidence="1">
    <location>
        <begin position="538"/>
        <end position="550"/>
    </location>
</feature>
<dbReference type="EMBL" id="JBAHYK010001515">
    <property type="protein sequence ID" value="KAL0567727.1"/>
    <property type="molecule type" value="Genomic_DNA"/>
</dbReference>
<reference evidence="2 3" key="1">
    <citation type="submission" date="2024-02" db="EMBL/GenBank/DDBJ databases">
        <title>A draft genome for the cacao thread blight pathogen Marasmius crinis-equi.</title>
        <authorList>
            <person name="Cohen S.P."/>
            <person name="Baruah I.K."/>
            <person name="Amoako-Attah I."/>
            <person name="Bukari Y."/>
            <person name="Meinhardt L.W."/>
            <person name="Bailey B.A."/>
        </authorList>
    </citation>
    <scope>NUCLEOTIDE SEQUENCE [LARGE SCALE GENOMIC DNA]</scope>
    <source>
        <strain evidence="2 3">GH-76</strain>
    </source>
</reference>
<comment type="caution">
    <text evidence="2">The sequence shown here is derived from an EMBL/GenBank/DDBJ whole genome shotgun (WGS) entry which is preliminary data.</text>
</comment>
<accession>A0ABR3EXV4</accession>
<protein>
    <submittedName>
        <fullName evidence="2">Uncharacterized protein</fullName>
    </submittedName>
</protein>
<feature type="compositionally biased region" description="Low complexity" evidence="1">
    <location>
        <begin position="588"/>
        <end position="628"/>
    </location>
</feature>
<name>A0ABR3EXV4_9AGAR</name>
<evidence type="ECO:0000313" key="2">
    <source>
        <dbReference type="EMBL" id="KAL0567727.1"/>
    </source>
</evidence>
<keyword evidence="3" id="KW-1185">Reference proteome</keyword>